<evidence type="ECO:0000256" key="6">
    <source>
        <dbReference type="RuleBase" id="RU362042"/>
    </source>
</evidence>
<keyword evidence="6" id="KW-1133">Transmembrane helix</keyword>
<accession>A0A8J3MRH2</accession>
<dbReference type="RefSeq" id="WP_236031078.1">
    <property type="nucleotide sequence ID" value="NZ_BNJF01000001.1"/>
</dbReference>
<dbReference type="GO" id="GO:0006465">
    <property type="term" value="P:signal peptide processing"/>
    <property type="evidence" value="ECO:0007669"/>
    <property type="project" value="InterPro"/>
</dbReference>
<dbReference type="Gene3D" id="2.10.109.10">
    <property type="entry name" value="Umud Fragment, subunit A"/>
    <property type="match status" value="1"/>
</dbReference>
<feature type="transmembrane region" description="Helical" evidence="6">
    <location>
        <begin position="6"/>
        <end position="28"/>
    </location>
</feature>
<comment type="similarity">
    <text evidence="3 6">Belongs to the peptidase S26 family.</text>
</comment>
<dbReference type="Proteomes" id="UP000612362">
    <property type="component" value="Unassembled WGS sequence"/>
</dbReference>
<dbReference type="InterPro" id="IPR036286">
    <property type="entry name" value="LexA/Signal_pep-like_sf"/>
</dbReference>
<evidence type="ECO:0000313" key="9">
    <source>
        <dbReference type="Proteomes" id="UP000612362"/>
    </source>
</evidence>
<evidence type="ECO:0000256" key="1">
    <source>
        <dbReference type="ARBA" id="ARBA00000677"/>
    </source>
</evidence>
<keyword evidence="9" id="KW-1185">Reference proteome</keyword>
<dbReference type="GO" id="GO:0009003">
    <property type="term" value="F:signal peptidase activity"/>
    <property type="evidence" value="ECO:0007669"/>
    <property type="project" value="UniProtKB-EC"/>
</dbReference>
<comment type="caution">
    <text evidence="8">The sequence shown here is derived from an EMBL/GenBank/DDBJ whole genome shotgun (WGS) entry which is preliminary data.</text>
</comment>
<evidence type="ECO:0000256" key="3">
    <source>
        <dbReference type="ARBA" id="ARBA00009370"/>
    </source>
</evidence>
<sequence>MKHPQYVREFVEIAVFAAVLFFAFRMVLQSYQVTSTSMSPALVQSSLVLVNKLAYTTRDPQRGDIVIFHYPRDTRVAYMQRIIGLPGDTIFIDEKHIRVNGHELHEPYASMTPINPFAKTWQVPDHQYFVLGDNRDTSEDSRIWDFVPRDYIIGKVAFVYWPLDRLQSISSYSDAYK</sequence>
<feature type="domain" description="Peptidase S26" evidence="7">
    <location>
        <begin position="8"/>
        <end position="161"/>
    </location>
</feature>
<gene>
    <name evidence="8" type="ORF">KSX_19440</name>
</gene>
<evidence type="ECO:0000313" key="8">
    <source>
        <dbReference type="EMBL" id="GHO43781.1"/>
    </source>
</evidence>
<keyword evidence="6" id="KW-0645">Protease</keyword>
<dbReference type="PRINTS" id="PR00727">
    <property type="entry name" value="LEADERPTASE"/>
</dbReference>
<name>A0A8J3MRH2_9CHLR</name>
<dbReference type="EC" id="3.4.21.89" evidence="4 6"/>
<dbReference type="InterPro" id="IPR019533">
    <property type="entry name" value="Peptidase_S26"/>
</dbReference>
<dbReference type="SUPFAM" id="SSF51306">
    <property type="entry name" value="LexA/Signal peptidase"/>
    <property type="match status" value="1"/>
</dbReference>
<dbReference type="EMBL" id="BNJF01000001">
    <property type="protein sequence ID" value="GHO43781.1"/>
    <property type="molecule type" value="Genomic_DNA"/>
</dbReference>
<keyword evidence="6" id="KW-0472">Membrane</keyword>
<keyword evidence="6" id="KW-0812">Transmembrane</keyword>
<dbReference type="GO" id="GO:0004252">
    <property type="term" value="F:serine-type endopeptidase activity"/>
    <property type="evidence" value="ECO:0007669"/>
    <property type="project" value="InterPro"/>
</dbReference>
<reference evidence="8" key="1">
    <citation type="submission" date="2020-10" db="EMBL/GenBank/DDBJ databases">
        <title>Taxonomic study of unclassified bacteria belonging to the class Ktedonobacteria.</title>
        <authorList>
            <person name="Yabe S."/>
            <person name="Wang C.M."/>
            <person name="Zheng Y."/>
            <person name="Sakai Y."/>
            <person name="Cavaletti L."/>
            <person name="Monciardini P."/>
            <person name="Donadio S."/>
        </authorList>
    </citation>
    <scope>NUCLEOTIDE SEQUENCE</scope>
    <source>
        <strain evidence="8">SOSP1-1</strain>
    </source>
</reference>
<evidence type="ECO:0000256" key="2">
    <source>
        <dbReference type="ARBA" id="ARBA00004401"/>
    </source>
</evidence>
<dbReference type="GO" id="GO:0005886">
    <property type="term" value="C:plasma membrane"/>
    <property type="evidence" value="ECO:0007669"/>
    <property type="project" value="UniProtKB-SubCell"/>
</dbReference>
<keyword evidence="5 6" id="KW-0378">Hydrolase</keyword>
<dbReference type="InterPro" id="IPR000223">
    <property type="entry name" value="Pept_S26A_signal_pept_1"/>
</dbReference>
<dbReference type="PANTHER" id="PTHR43390:SF1">
    <property type="entry name" value="CHLOROPLAST PROCESSING PEPTIDASE"/>
    <property type="match status" value="1"/>
</dbReference>
<evidence type="ECO:0000256" key="5">
    <source>
        <dbReference type="ARBA" id="ARBA00022801"/>
    </source>
</evidence>
<dbReference type="PROSITE" id="PS00761">
    <property type="entry name" value="SPASE_I_3"/>
    <property type="match status" value="1"/>
</dbReference>
<dbReference type="PANTHER" id="PTHR43390">
    <property type="entry name" value="SIGNAL PEPTIDASE I"/>
    <property type="match status" value="1"/>
</dbReference>
<comment type="subcellular location">
    <subcellularLocation>
        <location evidence="2">Cell membrane</location>
        <topology evidence="2">Single-pass type II membrane protein</topology>
    </subcellularLocation>
    <subcellularLocation>
        <location evidence="6">Membrane</location>
        <topology evidence="6">Single-pass type II membrane protein</topology>
    </subcellularLocation>
</comment>
<evidence type="ECO:0000259" key="7">
    <source>
        <dbReference type="Pfam" id="PF10502"/>
    </source>
</evidence>
<dbReference type="AlphaFoldDB" id="A0A8J3MRH2"/>
<proteinExistence type="inferred from homology"/>
<dbReference type="Pfam" id="PF10502">
    <property type="entry name" value="Peptidase_S26"/>
    <property type="match status" value="1"/>
</dbReference>
<evidence type="ECO:0000256" key="4">
    <source>
        <dbReference type="ARBA" id="ARBA00013208"/>
    </source>
</evidence>
<dbReference type="NCBIfam" id="TIGR02227">
    <property type="entry name" value="sigpep_I_bact"/>
    <property type="match status" value="1"/>
</dbReference>
<dbReference type="CDD" id="cd06530">
    <property type="entry name" value="S26_SPase_I"/>
    <property type="match status" value="1"/>
</dbReference>
<organism evidence="8 9">
    <name type="scientific">Ktedonospora formicarum</name>
    <dbReference type="NCBI Taxonomy" id="2778364"/>
    <lineage>
        <taxon>Bacteria</taxon>
        <taxon>Bacillati</taxon>
        <taxon>Chloroflexota</taxon>
        <taxon>Ktedonobacteria</taxon>
        <taxon>Ktedonobacterales</taxon>
        <taxon>Ktedonobacteraceae</taxon>
        <taxon>Ktedonospora</taxon>
    </lineage>
</organism>
<comment type="catalytic activity">
    <reaction evidence="1 6">
        <text>Cleavage of hydrophobic, N-terminal signal or leader sequences from secreted and periplasmic proteins.</text>
        <dbReference type="EC" id="3.4.21.89"/>
    </reaction>
</comment>
<protein>
    <recommendedName>
        <fullName evidence="4 6">Signal peptidase I</fullName>
        <ecNumber evidence="4 6">3.4.21.89</ecNumber>
    </recommendedName>
</protein>
<dbReference type="InterPro" id="IPR019758">
    <property type="entry name" value="Pept_S26A_signal_pept_1_CS"/>
</dbReference>